<dbReference type="SUPFAM" id="SSF54211">
    <property type="entry name" value="Ribosomal protein S5 domain 2-like"/>
    <property type="match status" value="1"/>
</dbReference>
<dbReference type="InterPro" id="IPR015847">
    <property type="entry name" value="ExoRNase_PH_dom2"/>
</dbReference>
<name>A0A0L0T7D1_ALLM3</name>
<dbReference type="Pfam" id="PF01138">
    <property type="entry name" value="RNase_PH"/>
    <property type="match status" value="1"/>
</dbReference>
<sequence length="300" mass="30920">MAPGNTPAPAPAPAPAPQPTDPAAAAAAIKKLHPRAYLARFLAAGVRPDARQPSHFRTLRITPSAVSTAHGSALAHLGQTTVLCAIKAEVAVPALDKPDRGFLVVNLDLPPLCSGKHRPGPPAAEAQALAHQFAGYVESAPIVDLAKLCIAERSACWVLYADLLCLNDDGNVLDAAVAALVAALRSVRLPRAEYDDDDGAVRASTDATNRPITLPILRTPVACSFAVVDNHLLADPTADEAALASASVTVLVDADRSADSDPLLAVTKRGGTPLSKPQLAQCIALARNRARAVSSAGLLA</sequence>
<proteinExistence type="inferred from homology"/>
<accession>A0A0L0T7D1</accession>
<dbReference type="GO" id="GO:0000467">
    <property type="term" value="P:exonucleolytic trimming to generate mature 3'-end of 5.8S rRNA from tricistronic rRNA transcript (SSU-rRNA, 5.8S rRNA, LSU-rRNA)"/>
    <property type="evidence" value="ECO:0007669"/>
    <property type="project" value="TreeGrafter"/>
</dbReference>
<dbReference type="EMBL" id="GG745367">
    <property type="protein sequence ID" value="KNE70601.1"/>
    <property type="molecule type" value="Genomic_DNA"/>
</dbReference>
<dbReference type="InterPro" id="IPR001247">
    <property type="entry name" value="ExoRNase_PH_dom1"/>
</dbReference>
<evidence type="ECO:0000313" key="13">
    <source>
        <dbReference type="EMBL" id="KNE70601.1"/>
    </source>
</evidence>
<comment type="subcellular location">
    <subcellularLocation>
        <location evidence="1">Cytoplasm</location>
    </subcellularLocation>
    <subcellularLocation>
        <location evidence="2">Nucleus</location>
        <location evidence="2">Nucleolus</location>
    </subcellularLocation>
</comment>
<dbReference type="GO" id="GO:0016075">
    <property type="term" value="P:rRNA catabolic process"/>
    <property type="evidence" value="ECO:0007669"/>
    <property type="project" value="TreeGrafter"/>
</dbReference>
<dbReference type="InterPro" id="IPR036345">
    <property type="entry name" value="ExoRNase_PH_dom2_sf"/>
</dbReference>
<feature type="domain" description="Exoribonuclease phosphorolytic" evidence="11">
    <location>
        <begin position="56"/>
        <end position="190"/>
    </location>
</feature>
<keyword evidence="4" id="KW-0963">Cytoplasm</keyword>
<dbReference type="eggNOG" id="KOG1613">
    <property type="taxonomic scope" value="Eukaryota"/>
</dbReference>
<evidence type="ECO:0000256" key="1">
    <source>
        <dbReference type="ARBA" id="ARBA00004496"/>
    </source>
</evidence>
<dbReference type="PANTHER" id="PTHR11097">
    <property type="entry name" value="EXOSOME COMPLEX EXONUCLEASE RIBOSOMAL RNA PROCESSING PROTEIN"/>
    <property type="match status" value="1"/>
</dbReference>
<dbReference type="GO" id="GO:0034473">
    <property type="term" value="P:U1 snRNA 3'-end processing"/>
    <property type="evidence" value="ECO:0007669"/>
    <property type="project" value="TreeGrafter"/>
</dbReference>
<dbReference type="InterPro" id="IPR027408">
    <property type="entry name" value="PNPase/RNase_PH_dom_sf"/>
</dbReference>
<feature type="region of interest" description="Disordered" evidence="10">
    <location>
        <begin position="1"/>
        <end position="23"/>
    </location>
</feature>
<dbReference type="GO" id="GO:0071038">
    <property type="term" value="P:TRAMP-dependent tRNA surveillance pathway"/>
    <property type="evidence" value="ECO:0007669"/>
    <property type="project" value="TreeGrafter"/>
</dbReference>
<evidence type="ECO:0000259" key="11">
    <source>
        <dbReference type="Pfam" id="PF01138"/>
    </source>
</evidence>
<protein>
    <recommendedName>
        <fullName evidence="9">Ribosomal RNA-processing protein 43</fullName>
    </recommendedName>
</protein>
<evidence type="ECO:0000256" key="7">
    <source>
        <dbReference type="ARBA" id="ARBA00022884"/>
    </source>
</evidence>
<feature type="domain" description="Exoribonuclease phosphorolytic" evidence="12">
    <location>
        <begin position="220"/>
        <end position="288"/>
    </location>
</feature>
<dbReference type="OrthoDB" id="45882at2759"/>
<feature type="compositionally biased region" description="Pro residues" evidence="10">
    <location>
        <begin position="1"/>
        <end position="20"/>
    </location>
</feature>
<gene>
    <name evidence="13" type="ORF">AMAG_15362</name>
</gene>
<dbReference type="FunFam" id="3.30.230.70:FF:000017">
    <property type="entry name" value="Exosome complex component Rrp42"/>
    <property type="match status" value="1"/>
</dbReference>
<dbReference type="GO" id="GO:0071035">
    <property type="term" value="P:nuclear polyadenylation-dependent rRNA catabolic process"/>
    <property type="evidence" value="ECO:0007669"/>
    <property type="project" value="TreeGrafter"/>
</dbReference>
<evidence type="ECO:0000256" key="3">
    <source>
        <dbReference type="ARBA" id="ARBA00006678"/>
    </source>
</evidence>
<dbReference type="InterPro" id="IPR020568">
    <property type="entry name" value="Ribosomal_Su5_D2-typ_SF"/>
</dbReference>
<dbReference type="GO" id="GO:0000176">
    <property type="term" value="C:nuclear exosome (RNase complex)"/>
    <property type="evidence" value="ECO:0007669"/>
    <property type="project" value="TreeGrafter"/>
</dbReference>
<dbReference type="PANTHER" id="PTHR11097:SF9">
    <property type="entry name" value="EXOSOME COMPLEX COMPONENT RRP43"/>
    <property type="match status" value="1"/>
</dbReference>
<dbReference type="GO" id="GO:0000177">
    <property type="term" value="C:cytoplasmic exosome (RNase complex)"/>
    <property type="evidence" value="ECO:0007669"/>
    <property type="project" value="TreeGrafter"/>
</dbReference>
<evidence type="ECO:0000313" key="14">
    <source>
        <dbReference type="Proteomes" id="UP000054350"/>
    </source>
</evidence>
<evidence type="ECO:0000256" key="8">
    <source>
        <dbReference type="ARBA" id="ARBA00023242"/>
    </source>
</evidence>
<evidence type="ECO:0000256" key="9">
    <source>
        <dbReference type="ARBA" id="ARBA00030617"/>
    </source>
</evidence>
<dbReference type="GO" id="GO:0034475">
    <property type="term" value="P:U4 snRNA 3'-end processing"/>
    <property type="evidence" value="ECO:0007669"/>
    <property type="project" value="TreeGrafter"/>
</dbReference>
<reference evidence="14" key="2">
    <citation type="submission" date="2009-11" db="EMBL/GenBank/DDBJ databases">
        <title>The Genome Sequence of Allomyces macrogynus strain ATCC 38327.</title>
        <authorList>
            <consortium name="The Broad Institute Genome Sequencing Platform"/>
            <person name="Russ C."/>
            <person name="Cuomo C."/>
            <person name="Shea T."/>
            <person name="Young S.K."/>
            <person name="Zeng Q."/>
            <person name="Koehrsen M."/>
            <person name="Haas B."/>
            <person name="Borodovsky M."/>
            <person name="Guigo R."/>
            <person name="Alvarado L."/>
            <person name="Berlin A."/>
            <person name="Borenstein D."/>
            <person name="Chen Z."/>
            <person name="Engels R."/>
            <person name="Freedman E."/>
            <person name="Gellesch M."/>
            <person name="Goldberg J."/>
            <person name="Griggs A."/>
            <person name="Gujja S."/>
            <person name="Heiman D."/>
            <person name="Hepburn T."/>
            <person name="Howarth C."/>
            <person name="Jen D."/>
            <person name="Larson L."/>
            <person name="Lewis B."/>
            <person name="Mehta T."/>
            <person name="Park D."/>
            <person name="Pearson M."/>
            <person name="Roberts A."/>
            <person name="Saif S."/>
            <person name="Shenoy N."/>
            <person name="Sisk P."/>
            <person name="Stolte C."/>
            <person name="Sykes S."/>
            <person name="Walk T."/>
            <person name="White J."/>
            <person name="Yandava C."/>
            <person name="Burger G."/>
            <person name="Gray M.W."/>
            <person name="Holland P.W.H."/>
            <person name="King N."/>
            <person name="Lang F.B.F."/>
            <person name="Roger A.J."/>
            <person name="Ruiz-Trillo I."/>
            <person name="Lander E."/>
            <person name="Nusbaum C."/>
        </authorList>
    </citation>
    <scope>NUCLEOTIDE SEQUENCE [LARGE SCALE GENOMIC DNA]</scope>
    <source>
        <strain evidence="14">ATCC 38327</strain>
    </source>
</reference>
<dbReference type="Gene3D" id="3.30.230.70">
    <property type="entry name" value="GHMP Kinase, N-terminal domain"/>
    <property type="match status" value="1"/>
</dbReference>
<evidence type="ECO:0000256" key="6">
    <source>
        <dbReference type="ARBA" id="ARBA00022835"/>
    </source>
</evidence>
<keyword evidence="14" id="KW-1185">Reference proteome</keyword>
<comment type="similarity">
    <text evidence="3">Belongs to the RNase PH family.</text>
</comment>
<dbReference type="OMA" id="EIKAFWV"/>
<evidence type="ECO:0000256" key="4">
    <source>
        <dbReference type="ARBA" id="ARBA00022490"/>
    </source>
</evidence>
<dbReference type="AlphaFoldDB" id="A0A0L0T7D1"/>
<dbReference type="GO" id="GO:0035925">
    <property type="term" value="F:mRNA 3'-UTR AU-rich region binding"/>
    <property type="evidence" value="ECO:0007669"/>
    <property type="project" value="TreeGrafter"/>
</dbReference>
<evidence type="ECO:0000259" key="12">
    <source>
        <dbReference type="Pfam" id="PF03725"/>
    </source>
</evidence>
<dbReference type="VEuPathDB" id="FungiDB:AMAG_15362"/>
<evidence type="ECO:0000256" key="5">
    <source>
        <dbReference type="ARBA" id="ARBA00022552"/>
    </source>
</evidence>
<dbReference type="Pfam" id="PF03725">
    <property type="entry name" value="RNase_PH_C"/>
    <property type="match status" value="1"/>
</dbReference>
<keyword evidence="8" id="KW-0539">Nucleus</keyword>
<dbReference type="STRING" id="578462.A0A0L0T7D1"/>
<keyword evidence="6" id="KW-0271">Exosome</keyword>
<organism evidence="13 14">
    <name type="scientific">Allomyces macrogynus (strain ATCC 38327)</name>
    <name type="common">Allomyces javanicus var. macrogynus</name>
    <dbReference type="NCBI Taxonomy" id="578462"/>
    <lineage>
        <taxon>Eukaryota</taxon>
        <taxon>Fungi</taxon>
        <taxon>Fungi incertae sedis</taxon>
        <taxon>Blastocladiomycota</taxon>
        <taxon>Blastocladiomycetes</taxon>
        <taxon>Blastocladiales</taxon>
        <taxon>Blastocladiaceae</taxon>
        <taxon>Allomyces</taxon>
    </lineage>
</organism>
<dbReference type="GO" id="GO:0071028">
    <property type="term" value="P:nuclear mRNA surveillance"/>
    <property type="evidence" value="ECO:0007669"/>
    <property type="project" value="TreeGrafter"/>
</dbReference>
<reference evidence="13 14" key="1">
    <citation type="submission" date="2009-11" db="EMBL/GenBank/DDBJ databases">
        <title>Annotation of Allomyces macrogynus ATCC 38327.</title>
        <authorList>
            <consortium name="The Broad Institute Genome Sequencing Platform"/>
            <person name="Russ C."/>
            <person name="Cuomo C."/>
            <person name="Burger G."/>
            <person name="Gray M.W."/>
            <person name="Holland P.W.H."/>
            <person name="King N."/>
            <person name="Lang F.B.F."/>
            <person name="Roger A.J."/>
            <person name="Ruiz-Trillo I."/>
            <person name="Young S.K."/>
            <person name="Zeng Q."/>
            <person name="Gargeya S."/>
            <person name="Fitzgerald M."/>
            <person name="Haas B."/>
            <person name="Abouelleil A."/>
            <person name="Alvarado L."/>
            <person name="Arachchi H.M."/>
            <person name="Berlin A."/>
            <person name="Chapman S.B."/>
            <person name="Gearin G."/>
            <person name="Goldberg J."/>
            <person name="Griggs A."/>
            <person name="Gujja S."/>
            <person name="Hansen M."/>
            <person name="Heiman D."/>
            <person name="Howarth C."/>
            <person name="Larimer J."/>
            <person name="Lui A."/>
            <person name="MacDonald P.J.P."/>
            <person name="McCowen C."/>
            <person name="Montmayeur A."/>
            <person name="Murphy C."/>
            <person name="Neiman D."/>
            <person name="Pearson M."/>
            <person name="Priest M."/>
            <person name="Roberts A."/>
            <person name="Saif S."/>
            <person name="Shea T."/>
            <person name="Sisk P."/>
            <person name="Stolte C."/>
            <person name="Sykes S."/>
            <person name="Wortman J."/>
            <person name="Nusbaum C."/>
            <person name="Birren B."/>
        </authorList>
    </citation>
    <scope>NUCLEOTIDE SEQUENCE [LARGE SCALE GENOMIC DNA]</scope>
    <source>
        <strain evidence="13 14">ATCC 38327</strain>
    </source>
</reference>
<keyword evidence="5" id="KW-0698">rRNA processing</keyword>
<evidence type="ECO:0000256" key="2">
    <source>
        <dbReference type="ARBA" id="ARBA00004604"/>
    </source>
</evidence>
<dbReference type="SUPFAM" id="SSF55666">
    <property type="entry name" value="Ribonuclease PH domain 2-like"/>
    <property type="match status" value="1"/>
</dbReference>
<dbReference type="GO" id="GO:0005730">
    <property type="term" value="C:nucleolus"/>
    <property type="evidence" value="ECO:0007669"/>
    <property type="project" value="UniProtKB-SubCell"/>
</dbReference>
<keyword evidence="7" id="KW-0694">RNA-binding</keyword>
<dbReference type="GO" id="GO:0034476">
    <property type="term" value="P:U5 snRNA 3'-end processing"/>
    <property type="evidence" value="ECO:0007669"/>
    <property type="project" value="TreeGrafter"/>
</dbReference>
<evidence type="ECO:0000256" key="10">
    <source>
        <dbReference type="SAM" id="MobiDB-lite"/>
    </source>
</evidence>
<dbReference type="Proteomes" id="UP000054350">
    <property type="component" value="Unassembled WGS sequence"/>
</dbReference>
<dbReference type="InterPro" id="IPR050590">
    <property type="entry name" value="Exosome_comp_Rrp42_subfam"/>
</dbReference>